<evidence type="ECO:0000313" key="1">
    <source>
        <dbReference type="EMBL" id="KAF7304199.1"/>
    </source>
</evidence>
<protein>
    <submittedName>
        <fullName evidence="1">Uncharacterized protein</fullName>
    </submittedName>
</protein>
<comment type="caution">
    <text evidence="1">The sequence shown here is derived from an EMBL/GenBank/DDBJ whole genome shotgun (WGS) entry which is preliminary data.</text>
</comment>
<dbReference type="EMBL" id="JACAZF010000005">
    <property type="protein sequence ID" value="KAF7304199.1"/>
    <property type="molecule type" value="Genomic_DNA"/>
</dbReference>
<evidence type="ECO:0000313" key="2">
    <source>
        <dbReference type="Proteomes" id="UP000636479"/>
    </source>
</evidence>
<dbReference type="AlphaFoldDB" id="A0A8H6W3F3"/>
<dbReference type="Proteomes" id="UP000636479">
    <property type="component" value="Unassembled WGS sequence"/>
</dbReference>
<organism evidence="1 2">
    <name type="scientific">Mycena indigotica</name>
    <dbReference type="NCBI Taxonomy" id="2126181"/>
    <lineage>
        <taxon>Eukaryota</taxon>
        <taxon>Fungi</taxon>
        <taxon>Dikarya</taxon>
        <taxon>Basidiomycota</taxon>
        <taxon>Agaricomycotina</taxon>
        <taxon>Agaricomycetes</taxon>
        <taxon>Agaricomycetidae</taxon>
        <taxon>Agaricales</taxon>
        <taxon>Marasmiineae</taxon>
        <taxon>Mycenaceae</taxon>
        <taxon>Mycena</taxon>
    </lineage>
</organism>
<proteinExistence type="predicted"/>
<dbReference type="RefSeq" id="XP_037221171.1">
    <property type="nucleotide sequence ID" value="XM_037363250.1"/>
</dbReference>
<accession>A0A8H6W3F3</accession>
<dbReference type="GeneID" id="59345766"/>
<name>A0A8H6W3F3_9AGAR</name>
<sequence>MLPPGATPASTVFAVPELCDLVAPFLSASIWDLRTSSLISRPFTQAAQRLLFRDVILNRGTFDIDHVSSMANDDEASKSARLAEVLKNSTAIAGYIRRIRLAFEEAVLRPLEAVDLPNLRAVVFHRRKGGAITQKSISLGAALLALPNVQHVGLIYPIFHSAADATSLLAQHTSKLSSIAVVYGNVVDKETPPPAAARRVTVRKLYLEDNPHHNDVNWMFHAQSPLDLVSVEDLSFGKTINATTRRCLQMTRAKLTNLALDAQHAVNPAFLYDDVAIPDVLSHYPRLKHLVITSTGSALQDAAMLLKELPTAVKLESLTIVFDPGLTPKHSDEGLSALGLLLSQNENGWADPKRCVLKIVVPKMRREKVRAKVLEVFGGYDAVGHLSFE</sequence>
<reference evidence="1" key="1">
    <citation type="submission" date="2020-05" db="EMBL/GenBank/DDBJ databases">
        <title>Mycena genomes resolve the evolution of fungal bioluminescence.</title>
        <authorList>
            <person name="Tsai I.J."/>
        </authorList>
    </citation>
    <scope>NUCLEOTIDE SEQUENCE</scope>
    <source>
        <strain evidence="1">171206Taipei</strain>
    </source>
</reference>
<gene>
    <name evidence="1" type="ORF">MIND_00652000</name>
</gene>
<keyword evidence="2" id="KW-1185">Reference proteome</keyword>
<dbReference type="OrthoDB" id="2980954at2759"/>